<feature type="domain" description="Glycosyl transferase family 51" evidence="11">
    <location>
        <begin position="68"/>
        <end position="252"/>
    </location>
</feature>
<dbReference type="Pfam" id="PF00905">
    <property type="entry name" value="Transpeptidase"/>
    <property type="match status" value="1"/>
</dbReference>
<dbReference type="PANTHER" id="PTHR32282:SF33">
    <property type="entry name" value="PEPTIDOGLYCAN GLYCOSYLTRANSFERASE"/>
    <property type="match status" value="1"/>
</dbReference>
<sequence length="722" mass="78049">MAAGKIAPLVRAGLIAGLVIAGLAYPLAALAGLGVKAGTDALAGLPDELIEVPTAQTSYLYARDGKTVLTMFYEEHRKPVKIAEMSPYITEAIVASEDARFYEHHGVDAKGVARAFVANRQAGGVSQGASTLTMQYVRMALRDSAKSPKEALEATEQTTQRKLREMRLAIELEKRLSKQEILERYLNSAYFGHRAYGIFAAAQVFFSKTPKDLGLNEAALLAGLVKAPSAYDPAAGDQRAATNRRNYVIDQMLKMGVITPGQASTAKRAKIQLHLTTPPNDCGSIPDKLNDWGFFCDYVKAWWREQPAFGATPQEREENLRRGGYRIVTSIDPKIQGYAMKHVLAKEKRRSRYAHGQVVIEPNTGRVLSMAVNRTYSLRPNPRGKDYPNTVNPLLGGGTMAGYQAGSTFKIFTLLAALDAGMPLSTSIYAPDRYVSKYITAPGPATCGRHWCPKNSSKSMSGTQTMWSGFGKSVNTYFVQLEEKVGADKAVAMAERLGLAWRTGVDRELASPAHAAGWGAFTLGVSDATPVEMANVFATLAAEGNYCEPLPVLRIQNRDGTNAKFHGKLVAAPRCHRVVTADVARAATDAARCVTGYGSARGGCGGWSTSPMVYATMHRPVAGKSGTTDNNRTAWFCGFTPQLAAAAFVADPDDPNDYVGSGRSTISKYTLAQTLRDALKGQPKLKFHPPSKKIARHGSTSDDEDATSKNDDRDNGRNSDDN</sequence>
<name>A0ABW2HV03_9ACTN</name>
<keyword evidence="6" id="KW-0511">Multifunctional enzyme</keyword>
<evidence type="ECO:0000256" key="3">
    <source>
        <dbReference type="ARBA" id="ARBA00022676"/>
    </source>
</evidence>
<dbReference type="Pfam" id="PF00912">
    <property type="entry name" value="Transgly"/>
    <property type="match status" value="1"/>
</dbReference>
<gene>
    <name evidence="12" type="ORF">ACFQS1_21015</name>
</gene>
<keyword evidence="13" id="KW-1185">Reference proteome</keyword>
<dbReference type="GO" id="GO:0016757">
    <property type="term" value="F:glycosyltransferase activity"/>
    <property type="evidence" value="ECO:0007669"/>
    <property type="project" value="UniProtKB-KW"/>
</dbReference>
<keyword evidence="3 12" id="KW-0328">Glycosyltransferase</keyword>
<evidence type="ECO:0000256" key="7">
    <source>
        <dbReference type="ARBA" id="ARBA00034000"/>
    </source>
</evidence>
<reference evidence="13" key="1">
    <citation type="journal article" date="2019" name="Int. J. Syst. Evol. Microbiol.">
        <title>The Global Catalogue of Microorganisms (GCM) 10K type strain sequencing project: providing services to taxonomists for standard genome sequencing and annotation.</title>
        <authorList>
            <consortium name="The Broad Institute Genomics Platform"/>
            <consortium name="The Broad Institute Genome Sequencing Center for Infectious Disease"/>
            <person name="Wu L."/>
            <person name="Ma J."/>
        </authorList>
    </citation>
    <scope>NUCLEOTIDE SEQUENCE [LARGE SCALE GENOMIC DNA]</scope>
    <source>
        <strain evidence="13">XZYJT-10</strain>
    </source>
</reference>
<keyword evidence="2" id="KW-0645">Protease</keyword>
<evidence type="ECO:0000256" key="9">
    <source>
        <dbReference type="SAM" id="MobiDB-lite"/>
    </source>
</evidence>
<dbReference type="PANTHER" id="PTHR32282">
    <property type="entry name" value="BINDING PROTEIN TRANSPEPTIDASE, PUTATIVE-RELATED"/>
    <property type="match status" value="1"/>
</dbReference>
<evidence type="ECO:0000256" key="5">
    <source>
        <dbReference type="ARBA" id="ARBA00022801"/>
    </source>
</evidence>
<dbReference type="InterPro" id="IPR001460">
    <property type="entry name" value="PCN-bd_Tpept"/>
</dbReference>
<dbReference type="InterPro" id="IPR050396">
    <property type="entry name" value="Glycosyltr_51/Transpeptidase"/>
</dbReference>
<dbReference type="Gene3D" id="3.40.710.10">
    <property type="entry name" value="DD-peptidase/beta-lactamase superfamily"/>
    <property type="match status" value="1"/>
</dbReference>
<dbReference type="RefSeq" id="WP_378970876.1">
    <property type="nucleotide sequence ID" value="NZ_JBHTBJ010000015.1"/>
</dbReference>
<dbReference type="InterPro" id="IPR036950">
    <property type="entry name" value="PBP_transglycosylase"/>
</dbReference>
<evidence type="ECO:0000259" key="10">
    <source>
        <dbReference type="Pfam" id="PF00905"/>
    </source>
</evidence>
<dbReference type="EMBL" id="JBHTBJ010000015">
    <property type="protein sequence ID" value="MFC7276481.1"/>
    <property type="molecule type" value="Genomic_DNA"/>
</dbReference>
<keyword evidence="4 12" id="KW-0808">Transferase</keyword>
<protein>
    <submittedName>
        <fullName evidence="12">Transglycosylase domain-containing protein</fullName>
        <ecNumber evidence="12">2.4.-.-</ecNumber>
    </submittedName>
</protein>
<evidence type="ECO:0000313" key="13">
    <source>
        <dbReference type="Proteomes" id="UP001596548"/>
    </source>
</evidence>
<keyword evidence="5" id="KW-0378">Hydrolase</keyword>
<comment type="caution">
    <text evidence="12">The sequence shown here is derived from an EMBL/GenBank/DDBJ whole genome shotgun (WGS) entry which is preliminary data.</text>
</comment>
<proteinExistence type="predicted"/>
<organism evidence="12 13">
    <name type="scientific">Paractinoplanes rhizophilus</name>
    <dbReference type="NCBI Taxonomy" id="1416877"/>
    <lineage>
        <taxon>Bacteria</taxon>
        <taxon>Bacillati</taxon>
        <taxon>Actinomycetota</taxon>
        <taxon>Actinomycetes</taxon>
        <taxon>Micromonosporales</taxon>
        <taxon>Micromonosporaceae</taxon>
        <taxon>Paractinoplanes</taxon>
    </lineage>
</organism>
<evidence type="ECO:0000313" key="12">
    <source>
        <dbReference type="EMBL" id="MFC7276481.1"/>
    </source>
</evidence>
<feature type="region of interest" description="Disordered" evidence="9">
    <location>
        <begin position="680"/>
        <end position="722"/>
    </location>
</feature>
<evidence type="ECO:0000256" key="4">
    <source>
        <dbReference type="ARBA" id="ARBA00022679"/>
    </source>
</evidence>
<dbReference type="InterPro" id="IPR001264">
    <property type="entry name" value="Glyco_trans_51"/>
</dbReference>
<dbReference type="InterPro" id="IPR012338">
    <property type="entry name" value="Beta-lactam/transpept-like"/>
</dbReference>
<dbReference type="Gene3D" id="1.10.3810.10">
    <property type="entry name" value="Biosynthetic peptidoglycan transglycosylase-like"/>
    <property type="match status" value="1"/>
</dbReference>
<evidence type="ECO:0000256" key="6">
    <source>
        <dbReference type="ARBA" id="ARBA00023268"/>
    </source>
</evidence>
<dbReference type="SUPFAM" id="SSF53955">
    <property type="entry name" value="Lysozyme-like"/>
    <property type="match status" value="1"/>
</dbReference>
<comment type="catalytic activity">
    <reaction evidence="7">
        <text>Preferential cleavage: (Ac)2-L-Lys-D-Ala-|-D-Ala. Also transpeptidation of peptidyl-alanyl moieties that are N-acyl substituents of D-alanine.</text>
        <dbReference type="EC" id="3.4.16.4"/>
    </reaction>
</comment>
<dbReference type="Proteomes" id="UP001596548">
    <property type="component" value="Unassembled WGS sequence"/>
</dbReference>
<feature type="compositionally biased region" description="Basic residues" evidence="9">
    <location>
        <begin position="683"/>
        <end position="696"/>
    </location>
</feature>
<evidence type="ECO:0000256" key="2">
    <source>
        <dbReference type="ARBA" id="ARBA00022670"/>
    </source>
</evidence>
<accession>A0ABW2HV03</accession>
<evidence type="ECO:0000256" key="8">
    <source>
        <dbReference type="ARBA" id="ARBA00049902"/>
    </source>
</evidence>
<keyword evidence="1" id="KW-0121">Carboxypeptidase</keyword>
<feature type="domain" description="Penicillin-binding protein transpeptidase" evidence="10">
    <location>
        <begin position="358"/>
        <end position="653"/>
    </location>
</feature>
<comment type="catalytic activity">
    <reaction evidence="8">
        <text>[GlcNAc-(1-&gt;4)-Mur2Ac(oyl-L-Ala-gamma-D-Glu-L-Lys-D-Ala-D-Ala)](n)-di-trans,octa-cis-undecaprenyl diphosphate + beta-D-GlcNAc-(1-&gt;4)-Mur2Ac(oyl-L-Ala-gamma-D-Glu-L-Lys-D-Ala-D-Ala)-di-trans,octa-cis-undecaprenyl diphosphate = [GlcNAc-(1-&gt;4)-Mur2Ac(oyl-L-Ala-gamma-D-Glu-L-Lys-D-Ala-D-Ala)](n+1)-di-trans,octa-cis-undecaprenyl diphosphate + di-trans,octa-cis-undecaprenyl diphosphate + H(+)</text>
        <dbReference type="Rhea" id="RHEA:23708"/>
        <dbReference type="Rhea" id="RHEA-COMP:9602"/>
        <dbReference type="Rhea" id="RHEA-COMP:9603"/>
        <dbReference type="ChEBI" id="CHEBI:15378"/>
        <dbReference type="ChEBI" id="CHEBI:58405"/>
        <dbReference type="ChEBI" id="CHEBI:60033"/>
        <dbReference type="ChEBI" id="CHEBI:78435"/>
        <dbReference type="EC" id="2.4.99.28"/>
    </reaction>
</comment>
<feature type="compositionally biased region" description="Basic and acidic residues" evidence="9">
    <location>
        <begin position="706"/>
        <end position="722"/>
    </location>
</feature>
<dbReference type="InterPro" id="IPR023346">
    <property type="entry name" value="Lysozyme-like_dom_sf"/>
</dbReference>
<evidence type="ECO:0000256" key="1">
    <source>
        <dbReference type="ARBA" id="ARBA00022645"/>
    </source>
</evidence>
<dbReference type="EC" id="2.4.-.-" evidence="12"/>
<dbReference type="SUPFAM" id="SSF56601">
    <property type="entry name" value="beta-lactamase/transpeptidase-like"/>
    <property type="match status" value="1"/>
</dbReference>
<evidence type="ECO:0000259" key="11">
    <source>
        <dbReference type="Pfam" id="PF00912"/>
    </source>
</evidence>